<accession>A0A067M9E8</accession>
<dbReference type="Proteomes" id="UP000027195">
    <property type="component" value="Unassembled WGS sequence"/>
</dbReference>
<dbReference type="InParanoid" id="A0A067M9E8"/>
<evidence type="ECO:0000313" key="2">
    <source>
        <dbReference type="EMBL" id="KDQ08221.1"/>
    </source>
</evidence>
<dbReference type="HOGENOM" id="CLU_463065_0_0_1"/>
<feature type="compositionally biased region" description="Basic and acidic residues" evidence="1">
    <location>
        <begin position="189"/>
        <end position="214"/>
    </location>
</feature>
<sequence length="589" mass="64410">MDFLDREHTDSVTDADDIERFLCEFDEMPSMLYPALTTIDSGYHYSADAAHGQFSNGDTPGTLQDPQSDNVGEGYGVFMWPGDGDGDKDEGMGQGNRGEGPDAEIPHFCYTPLNSDRYSYDADSTPQPPSSEPDTRKRSRTLSTTDEPSPEPTPPPLSQKRTKRPSPSTVASDSDSESESEPVPASVRRAAEAKRREANAEKARQVRAKEKADMEQRRVERDVARQVELDEKRQVQAEKREMALVKEAAKEESLRKRMEGLIDLVIFIEVQQPPKSVTTGRQTKLVKQPPSQYGPVMYASGGTWEWLVQAIAPHVAAEPAQLPTDGFTWAYTSNAAQGLPVRDQVGLSAMLCMAGAKKGCNTIFIRMPSTFKKHPVFSHANDGPDAQESQSTLGSLYGEKRPPVDARLDPIIAHLTHTHHIGRCIEHPTTHCAIHALTGRHFELNQARLAAWAQLISKGAPSDVVPFGSKFFQKDQGATISIRDARAPELSLYGHAATTGPCQHPAYPYSSPHTMHGAAIVSDDDAIGVWCASVGLKPADACGLRLLQFDPQGSDDLGILNEEDFAKAGLAKLSRARIMSAWNRSKAQA</sequence>
<feature type="region of interest" description="Disordered" evidence="1">
    <location>
        <begin position="55"/>
        <end position="214"/>
    </location>
</feature>
<feature type="compositionally biased region" description="Polar residues" evidence="1">
    <location>
        <begin position="112"/>
        <end position="125"/>
    </location>
</feature>
<proteinExistence type="predicted"/>
<organism evidence="2 3">
    <name type="scientific">Botryobasidium botryosum (strain FD-172 SS1)</name>
    <dbReference type="NCBI Taxonomy" id="930990"/>
    <lineage>
        <taxon>Eukaryota</taxon>
        <taxon>Fungi</taxon>
        <taxon>Dikarya</taxon>
        <taxon>Basidiomycota</taxon>
        <taxon>Agaricomycotina</taxon>
        <taxon>Agaricomycetes</taxon>
        <taxon>Cantharellales</taxon>
        <taxon>Botryobasidiaceae</taxon>
        <taxon>Botryobasidium</taxon>
    </lineage>
</organism>
<feature type="region of interest" description="Disordered" evidence="1">
    <location>
        <begin position="378"/>
        <end position="398"/>
    </location>
</feature>
<gene>
    <name evidence="2" type="ORF">BOTBODRAFT_179994</name>
</gene>
<dbReference type="EMBL" id="KL198093">
    <property type="protein sequence ID" value="KDQ08221.1"/>
    <property type="molecule type" value="Genomic_DNA"/>
</dbReference>
<dbReference type="AlphaFoldDB" id="A0A067M9E8"/>
<evidence type="ECO:0000256" key="1">
    <source>
        <dbReference type="SAM" id="MobiDB-lite"/>
    </source>
</evidence>
<reference evidence="3" key="1">
    <citation type="journal article" date="2014" name="Proc. Natl. Acad. Sci. U.S.A.">
        <title>Extensive sampling of basidiomycete genomes demonstrates inadequacy of the white-rot/brown-rot paradigm for wood decay fungi.</title>
        <authorList>
            <person name="Riley R."/>
            <person name="Salamov A.A."/>
            <person name="Brown D.W."/>
            <person name="Nagy L.G."/>
            <person name="Floudas D."/>
            <person name="Held B.W."/>
            <person name="Levasseur A."/>
            <person name="Lombard V."/>
            <person name="Morin E."/>
            <person name="Otillar R."/>
            <person name="Lindquist E.A."/>
            <person name="Sun H."/>
            <person name="LaButti K.M."/>
            <person name="Schmutz J."/>
            <person name="Jabbour D."/>
            <person name="Luo H."/>
            <person name="Baker S.E."/>
            <person name="Pisabarro A.G."/>
            <person name="Walton J.D."/>
            <person name="Blanchette R.A."/>
            <person name="Henrissat B."/>
            <person name="Martin F."/>
            <person name="Cullen D."/>
            <person name="Hibbett D.S."/>
            <person name="Grigoriev I.V."/>
        </authorList>
    </citation>
    <scope>NUCLEOTIDE SEQUENCE [LARGE SCALE GENOMIC DNA]</scope>
    <source>
        <strain evidence="3">FD-172 SS1</strain>
    </source>
</reference>
<feature type="compositionally biased region" description="Polar residues" evidence="1">
    <location>
        <begin position="55"/>
        <end position="70"/>
    </location>
</feature>
<evidence type="ECO:0000313" key="3">
    <source>
        <dbReference type="Proteomes" id="UP000027195"/>
    </source>
</evidence>
<keyword evidence="3" id="KW-1185">Reference proteome</keyword>
<name>A0A067M9E8_BOTB1</name>
<dbReference type="CDD" id="cd22249">
    <property type="entry name" value="UDM1_RNF168_RNF169-like"/>
    <property type="match status" value="1"/>
</dbReference>
<protein>
    <submittedName>
        <fullName evidence="2">Uncharacterized protein</fullName>
    </submittedName>
</protein>